<name>V6F5A9_MAGGM</name>
<dbReference type="STRING" id="1430440.MGMSRv2__3419"/>
<gene>
    <name evidence="2" type="ordered locus">MGMSRv2__3419</name>
</gene>
<accession>V6F5A9</accession>
<sequence length="324" mass="36585">MSQFKLQMVETLTEKCVFVDGLTRTGKMLVTPLVSNLKHVEYVNIAVEIENWGLLWRMGFVDSSTAAASIRMALNYFSYERMVGRHLNTRSTDQYSIYKSLNLTSLLQRSVEPDGRRAVEKYRKEGYIPCFVTHDTLPNIEVFLEAHPGLIVINPLRHPVDTVMSWYRRGWGQRYGTDPLAFTPTVATDKAPVPWWAMDKVDEYAVASPLERSVMGVLAAEKTYDDAMKRLGADASSHVYTLCFEHMAVNPEEELGKLADFLGTEIPAEMRTIYARERVPRCLDVAEQQAKLKEIKDGVSAACFDAIVAGSRIYEARFGLPEVA</sequence>
<reference evidence="2 3" key="1">
    <citation type="journal article" date="2014" name="Genome Announc.">
        <title>Complete genome sequence of Magnetospirillum gryphiswaldense MSR-1.</title>
        <authorList>
            <person name="Wang X."/>
            <person name="Wang Q."/>
            <person name="Zhang W."/>
            <person name="Wang Y."/>
            <person name="Li L."/>
            <person name="Wen T."/>
            <person name="Zhang T."/>
            <person name="Zhang Y."/>
            <person name="Xu J."/>
            <person name="Hu J."/>
            <person name="Li S."/>
            <person name="Liu L."/>
            <person name="Liu J."/>
            <person name="Jiang W."/>
            <person name="Tian J."/>
            <person name="Li Y."/>
            <person name="Schuler D."/>
            <person name="Wang L."/>
            <person name="Li J."/>
        </authorList>
    </citation>
    <scope>NUCLEOTIDE SEQUENCE [LARGE SCALE GENOMIC DNA]</scope>
    <source>
        <strain evidence="3">DSM 6361 / JCM 21280 / NBRC 15271 / MSR-1</strain>
    </source>
</reference>
<dbReference type="KEGG" id="mgy:MGMSRv2__3419"/>
<evidence type="ECO:0000313" key="3">
    <source>
        <dbReference type="Proteomes" id="UP000018922"/>
    </source>
</evidence>
<feature type="domain" description="Sulfotransferase" evidence="1">
    <location>
        <begin position="152"/>
        <end position="270"/>
    </location>
</feature>
<evidence type="ECO:0000259" key="1">
    <source>
        <dbReference type="Pfam" id="PF00685"/>
    </source>
</evidence>
<protein>
    <recommendedName>
        <fullName evidence="1">Sulfotransferase domain-containing protein</fullName>
    </recommendedName>
</protein>
<organism evidence="2 3">
    <name type="scientific">Magnetospirillum gryphiswaldense (strain DSM 6361 / JCM 21280 / NBRC 15271 / MSR-1)</name>
    <dbReference type="NCBI Taxonomy" id="431944"/>
    <lineage>
        <taxon>Bacteria</taxon>
        <taxon>Pseudomonadati</taxon>
        <taxon>Pseudomonadota</taxon>
        <taxon>Alphaproteobacteria</taxon>
        <taxon>Rhodospirillales</taxon>
        <taxon>Rhodospirillaceae</taxon>
        <taxon>Magnetospirillum</taxon>
    </lineage>
</organism>
<dbReference type="InterPro" id="IPR000863">
    <property type="entry name" value="Sulfotransferase_dom"/>
</dbReference>
<keyword evidence="3" id="KW-1185">Reference proteome</keyword>
<dbReference type="eggNOG" id="ENOG502ZGQM">
    <property type="taxonomic scope" value="Bacteria"/>
</dbReference>
<dbReference type="AlphaFoldDB" id="V6F5A9"/>
<evidence type="ECO:0000313" key="2">
    <source>
        <dbReference type="EMBL" id="CDL00634.1"/>
    </source>
</evidence>
<proteinExistence type="predicted"/>
<dbReference type="SUPFAM" id="SSF52540">
    <property type="entry name" value="P-loop containing nucleoside triphosphate hydrolases"/>
    <property type="match status" value="1"/>
</dbReference>
<dbReference type="Pfam" id="PF00685">
    <property type="entry name" value="Sulfotransfer_1"/>
    <property type="match status" value="1"/>
</dbReference>
<dbReference type="Proteomes" id="UP000018922">
    <property type="component" value="Chromosome I"/>
</dbReference>
<dbReference type="EMBL" id="HG794546">
    <property type="protein sequence ID" value="CDL00634.1"/>
    <property type="molecule type" value="Genomic_DNA"/>
</dbReference>
<dbReference type="HOGENOM" id="CLU_871109_0_0_5"/>
<dbReference type="Gene3D" id="3.40.50.300">
    <property type="entry name" value="P-loop containing nucleotide triphosphate hydrolases"/>
    <property type="match status" value="1"/>
</dbReference>
<dbReference type="InterPro" id="IPR027417">
    <property type="entry name" value="P-loop_NTPase"/>
</dbReference>
<dbReference type="GO" id="GO:0008146">
    <property type="term" value="F:sulfotransferase activity"/>
    <property type="evidence" value="ECO:0007669"/>
    <property type="project" value="InterPro"/>
</dbReference>